<reference evidence="1" key="2">
    <citation type="submission" date="2025-08" db="UniProtKB">
        <authorList>
            <consortium name="Ensembl"/>
        </authorList>
    </citation>
    <scope>IDENTIFICATION</scope>
</reference>
<evidence type="ECO:0000313" key="1">
    <source>
        <dbReference type="Ensembl" id="ENSPFOP00000015716.1"/>
    </source>
</evidence>
<dbReference type="EMBL" id="AYCK01016060">
    <property type="status" value="NOT_ANNOTATED_CDS"/>
    <property type="molecule type" value="Genomic_DNA"/>
</dbReference>
<dbReference type="Proteomes" id="UP000028760">
    <property type="component" value="Unassembled WGS sequence"/>
</dbReference>
<dbReference type="Ensembl" id="ENSPFOT00000015738.1">
    <property type="protein sequence ID" value="ENSPFOP00000015716.1"/>
    <property type="gene ID" value="ENSPFOG00000015671.1"/>
</dbReference>
<sequence length="66" mass="7093">MASRASLASSTLSYFTKPKPRDLPVSLSLITLPFSMVPYLPKAAAKESSLVSKLRPPMNSLPSSDI</sequence>
<evidence type="ECO:0000313" key="2">
    <source>
        <dbReference type="Proteomes" id="UP000028760"/>
    </source>
</evidence>
<accession>A0A087YCG3</accession>
<reference evidence="1" key="3">
    <citation type="submission" date="2025-09" db="UniProtKB">
        <authorList>
            <consortium name="Ensembl"/>
        </authorList>
    </citation>
    <scope>IDENTIFICATION</scope>
</reference>
<protein>
    <submittedName>
        <fullName evidence="1">Uncharacterized protein</fullName>
    </submittedName>
</protein>
<organism evidence="1 2">
    <name type="scientific">Poecilia formosa</name>
    <name type="common">Amazon molly</name>
    <name type="synonym">Limia formosa</name>
    <dbReference type="NCBI Taxonomy" id="48698"/>
    <lineage>
        <taxon>Eukaryota</taxon>
        <taxon>Metazoa</taxon>
        <taxon>Chordata</taxon>
        <taxon>Craniata</taxon>
        <taxon>Vertebrata</taxon>
        <taxon>Euteleostomi</taxon>
        <taxon>Actinopterygii</taxon>
        <taxon>Neopterygii</taxon>
        <taxon>Teleostei</taxon>
        <taxon>Neoteleostei</taxon>
        <taxon>Acanthomorphata</taxon>
        <taxon>Ovalentaria</taxon>
        <taxon>Atherinomorphae</taxon>
        <taxon>Cyprinodontiformes</taxon>
        <taxon>Poeciliidae</taxon>
        <taxon>Poeciliinae</taxon>
        <taxon>Poecilia</taxon>
    </lineage>
</organism>
<proteinExistence type="predicted"/>
<dbReference type="eggNOG" id="ENOG502SYKZ">
    <property type="taxonomic scope" value="Eukaryota"/>
</dbReference>
<keyword evidence="2" id="KW-1185">Reference proteome</keyword>
<dbReference type="AlphaFoldDB" id="A0A087YCG3"/>
<reference evidence="2" key="1">
    <citation type="submission" date="2013-10" db="EMBL/GenBank/DDBJ databases">
        <authorList>
            <person name="Schartl M."/>
            <person name="Warren W."/>
        </authorList>
    </citation>
    <scope>NUCLEOTIDE SEQUENCE [LARGE SCALE GENOMIC DNA]</scope>
    <source>
        <strain evidence="2">female</strain>
    </source>
</reference>
<name>A0A087YCG3_POEFO</name>